<evidence type="ECO:0000256" key="1">
    <source>
        <dbReference type="SAM" id="Phobius"/>
    </source>
</evidence>
<organism evidence="2 3">
    <name type="scientific">Paenibacillus vandeheii</name>
    <dbReference type="NCBI Taxonomy" id="3035917"/>
    <lineage>
        <taxon>Bacteria</taxon>
        <taxon>Bacillati</taxon>
        <taxon>Bacillota</taxon>
        <taxon>Bacilli</taxon>
        <taxon>Bacillales</taxon>
        <taxon>Paenibacillaceae</taxon>
        <taxon>Paenibacillus</taxon>
    </lineage>
</organism>
<accession>A0ABT8JFG7</accession>
<proteinExistence type="predicted"/>
<dbReference type="EMBL" id="JAROCD010000011">
    <property type="protein sequence ID" value="MDN4603846.1"/>
    <property type="molecule type" value="Genomic_DNA"/>
</dbReference>
<feature type="transmembrane region" description="Helical" evidence="1">
    <location>
        <begin position="26"/>
        <end position="47"/>
    </location>
</feature>
<keyword evidence="1" id="KW-0812">Transmembrane</keyword>
<feature type="transmembrane region" description="Helical" evidence="1">
    <location>
        <begin position="59"/>
        <end position="80"/>
    </location>
</feature>
<sequence length="200" mass="22507">MSKEEIISTFKVFRETLDIPIQGEPVYTWFWIPIALFFILVIIGIIYGIHEFLDFDDWIGAVVAGVFIGLIAGLFSYAIYQGTNKPVELTEASKQAEIAKWVSEHIVNDYIPALPLLRLQIKEYHFSSKGITVELSDTSNQSGEGIVSLKEDTDVKYIDIDEAYIEAKWVTGLPAKMGVDDGFYAATLYLPQNTQKISSR</sequence>
<gene>
    <name evidence="2" type="ORF">P5G61_21570</name>
</gene>
<evidence type="ECO:0000313" key="2">
    <source>
        <dbReference type="EMBL" id="MDN4603846.1"/>
    </source>
</evidence>
<name>A0ABT8JFG7_9BACL</name>
<reference evidence="2" key="1">
    <citation type="submission" date="2023-03" db="EMBL/GenBank/DDBJ databases">
        <title>MT1 and MT2 Draft Genomes of Novel Species.</title>
        <authorList>
            <person name="Venkateswaran K."/>
        </authorList>
    </citation>
    <scope>NUCLEOTIDE SEQUENCE</scope>
    <source>
        <strain evidence="2">F6_3S_P_1C</strain>
    </source>
</reference>
<comment type="caution">
    <text evidence="2">The sequence shown here is derived from an EMBL/GenBank/DDBJ whole genome shotgun (WGS) entry which is preliminary data.</text>
</comment>
<protein>
    <submittedName>
        <fullName evidence="2">Uncharacterized protein</fullName>
    </submittedName>
</protein>
<dbReference type="RefSeq" id="WP_024630824.1">
    <property type="nucleotide sequence ID" value="NZ_JAROCD010000011.1"/>
</dbReference>
<keyword evidence="3" id="KW-1185">Reference proteome</keyword>
<keyword evidence="1" id="KW-1133">Transmembrane helix</keyword>
<evidence type="ECO:0000313" key="3">
    <source>
        <dbReference type="Proteomes" id="UP001174205"/>
    </source>
</evidence>
<keyword evidence="1" id="KW-0472">Membrane</keyword>
<dbReference type="Proteomes" id="UP001174205">
    <property type="component" value="Unassembled WGS sequence"/>
</dbReference>